<dbReference type="Proteomes" id="UP000824469">
    <property type="component" value="Unassembled WGS sequence"/>
</dbReference>
<reference evidence="1 2" key="1">
    <citation type="journal article" date="2021" name="Nat. Plants">
        <title>The Taxus genome provides insights into paclitaxel biosynthesis.</title>
        <authorList>
            <person name="Xiong X."/>
            <person name="Gou J."/>
            <person name="Liao Q."/>
            <person name="Li Y."/>
            <person name="Zhou Q."/>
            <person name="Bi G."/>
            <person name="Li C."/>
            <person name="Du R."/>
            <person name="Wang X."/>
            <person name="Sun T."/>
            <person name="Guo L."/>
            <person name="Liang H."/>
            <person name="Lu P."/>
            <person name="Wu Y."/>
            <person name="Zhang Z."/>
            <person name="Ro D.K."/>
            <person name="Shang Y."/>
            <person name="Huang S."/>
            <person name="Yan J."/>
        </authorList>
    </citation>
    <scope>NUCLEOTIDE SEQUENCE [LARGE SCALE GENOMIC DNA]</scope>
    <source>
        <strain evidence="1">Ta-2019</strain>
    </source>
</reference>
<gene>
    <name evidence="1" type="ORF">KI387_015803</name>
</gene>
<accession>A0AA38GGH0</accession>
<proteinExistence type="predicted"/>
<feature type="non-terminal residue" evidence="1">
    <location>
        <position position="71"/>
    </location>
</feature>
<dbReference type="EMBL" id="JAHRHJ020000003">
    <property type="protein sequence ID" value="KAH9321164.1"/>
    <property type="molecule type" value="Genomic_DNA"/>
</dbReference>
<feature type="non-terminal residue" evidence="1">
    <location>
        <position position="1"/>
    </location>
</feature>
<organism evidence="1 2">
    <name type="scientific">Taxus chinensis</name>
    <name type="common">Chinese yew</name>
    <name type="synonym">Taxus wallichiana var. chinensis</name>
    <dbReference type="NCBI Taxonomy" id="29808"/>
    <lineage>
        <taxon>Eukaryota</taxon>
        <taxon>Viridiplantae</taxon>
        <taxon>Streptophyta</taxon>
        <taxon>Embryophyta</taxon>
        <taxon>Tracheophyta</taxon>
        <taxon>Spermatophyta</taxon>
        <taxon>Pinopsida</taxon>
        <taxon>Pinidae</taxon>
        <taxon>Conifers II</taxon>
        <taxon>Cupressales</taxon>
        <taxon>Taxaceae</taxon>
        <taxon>Taxus</taxon>
    </lineage>
</organism>
<keyword evidence="2" id="KW-1185">Reference proteome</keyword>
<dbReference type="AlphaFoldDB" id="A0AA38GGH0"/>
<sequence length="71" mass="7465">VVIGVFDEDLGERIGVRDVGMCVDMSGAEISAKDKSNVVDWGVLEVEEVDGIVKFNVDVIKIGEGAGSAQV</sequence>
<protein>
    <submittedName>
        <fullName evidence="1">Uncharacterized protein</fullName>
    </submittedName>
</protein>
<evidence type="ECO:0000313" key="2">
    <source>
        <dbReference type="Proteomes" id="UP000824469"/>
    </source>
</evidence>
<name>A0AA38GGH0_TAXCH</name>
<comment type="caution">
    <text evidence="1">The sequence shown here is derived from an EMBL/GenBank/DDBJ whole genome shotgun (WGS) entry which is preliminary data.</text>
</comment>
<evidence type="ECO:0000313" key="1">
    <source>
        <dbReference type="EMBL" id="KAH9321164.1"/>
    </source>
</evidence>